<dbReference type="Proteomes" id="UP000516422">
    <property type="component" value="Chromosome"/>
</dbReference>
<evidence type="ECO:0000256" key="3">
    <source>
        <dbReference type="ARBA" id="ARBA00022576"/>
    </source>
</evidence>
<keyword evidence="3 7" id="KW-0032">Aminotransferase</keyword>
<dbReference type="AlphaFoldDB" id="A0A7H1PRI1"/>
<dbReference type="InterPro" id="IPR050596">
    <property type="entry name" value="AspAT/PAT-like"/>
</dbReference>
<dbReference type="GO" id="GO:0008483">
    <property type="term" value="F:transaminase activity"/>
    <property type="evidence" value="ECO:0007669"/>
    <property type="project" value="UniProtKB-KW"/>
</dbReference>
<evidence type="ECO:0000259" key="6">
    <source>
        <dbReference type="Pfam" id="PF00155"/>
    </source>
</evidence>
<dbReference type="EMBL" id="CP051006">
    <property type="protein sequence ID" value="QNT90661.1"/>
    <property type="molecule type" value="Genomic_DNA"/>
</dbReference>
<dbReference type="GO" id="GO:0006520">
    <property type="term" value="P:amino acid metabolic process"/>
    <property type="evidence" value="ECO:0007669"/>
    <property type="project" value="InterPro"/>
</dbReference>
<dbReference type="Gene3D" id="3.40.640.10">
    <property type="entry name" value="Type I PLP-dependent aspartate aminotransferase-like (Major domain)"/>
    <property type="match status" value="1"/>
</dbReference>
<dbReference type="PANTHER" id="PTHR46383">
    <property type="entry name" value="ASPARTATE AMINOTRANSFERASE"/>
    <property type="match status" value="1"/>
</dbReference>
<dbReference type="Pfam" id="PF00155">
    <property type="entry name" value="Aminotran_1_2"/>
    <property type="match status" value="1"/>
</dbReference>
<organism evidence="7 8">
    <name type="scientific">Streptomyces griseofuscus</name>
    <dbReference type="NCBI Taxonomy" id="146922"/>
    <lineage>
        <taxon>Bacteria</taxon>
        <taxon>Bacillati</taxon>
        <taxon>Actinomycetota</taxon>
        <taxon>Actinomycetes</taxon>
        <taxon>Kitasatosporales</taxon>
        <taxon>Streptomycetaceae</taxon>
        <taxon>Streptomyces</taxon>
    </lineage>
</organism>
<comment type="similarity">
    <text evidence="2">Belongs to the class-I pyridoxal-phosphate-dependent aminotransferase family.</text>
</comment>
<evidence type="ECO:0000313" key="7">
    <source>
        <dbReference type="EMBL" id="QNT90661.1"/>
    </source>
</evidence>
<dbReference type="SUPFAM" id="SSF53383">
    <property type="entry name" value="PLP-dependent transferases"/>
    <property type="match status" value="1"/>
</dbReference>
<evidence type="ECO:0000256" key="1">
    <source>
        <dbReference type="ARBA" id="ARBA00001933"/>
    </source>
</evidence>
<sequence length="425" mass="46348">MEPTRLVLDSGELPNDHEDAGLIRQYEERGGDIRRLIYLSLGETWNAVAPGLAAILASGLPVHSHGYTLSPYGLPALRDVLRDYVRRTHRLPQAGTETYDVAVSQSGTRAAMSDFGRLLLTDARTPDTAPAALVPSPGWDYGGVLAPLGYRLLPYDLGAVRGWQPDPAEIESLLDRAGHWSLVVLNPQHNPTGANWAPETVRAIVEAAVARRAAILLDDAYYALYTPGQLPTNALRILVEETQGSTVPWLATRTLGKQFHCNGWGIGALTARPATLAGLARAMHARSYGCALPLQAAMASWLRTEQADDFVERLRGSYAAARGRVSERLRTDLGFPSYAVHPGTCSAYLRFRVPTRYVHEGSEARYRRLCLQAGVLPGAGSMTGPRLGPRRRRDPSEAYVRLFLAQPGCVLDEALDRLARAGLGW</sequence>
<reference evidence="7 8" key="1">
    <citation type="submission" date="2020-04" db="EMBL/GenBank/DDBJ databases">
        <title>Characterization and engineering of Streptomyces griseofuscus DSM40191 as a potential heterologous host for expression of BGCs.</title>
        <authorList>
            <person name="Gren T."/>
            <person name="Whitford C.M."/>
            <person name="Mohite O.S."/>
            <person name="Joergensen T.S."/>
            <person name="Nielsen J.B."/>
            <person name="Lee S.Y."/>
            <person name="Weber T."/>
        </authorList>
    </citation>
    <scope>NUCLEOTIDE SEQUENCE [LARGE SCALE GENOMIC DNA]</scope>
    <source>
        <strain evidence="7 8">DSM 40191</strain>
    </source>
</reference>
<feature type="domain" description="Aminotransferase class I/classII large" evidence="6">
    <location>
        <begin position="71"/>
        <end position="336"/>
    </location>
</feature>
<dbReference type="InterPro" id="IPR015424">
    <property type="entry name" value="PyrdxlP-dep_Trfase"/>
</dbReference>
<gene>
    <name evidence="7" type="ORF">HEP81_00324</name>
</gene>
<comment type="cofactor">
    <cofactor evidence="1">
        <name>pyridoxal 5'-phosphate</name>
        <dbReference type="ChEBI" id="CHEBI:597326"/>
    </cofactor>
</comment>
<keyword evidence="4 7" id="KW-0808">Transferase</keyword>
<dbReference type="KEGG" id="sgf:HEP81_00324"/>
<protein>
    <submittedName>
        <fullName evidence="7">Aminotransferase class I and II</fullName>
    </submittedName>
</protein>
<evidence type="ECO:0000313" key="8">
    <source>
        <dbReference type="Proteomes" id="UP000516422"/>
    </source>
</evidence>
<evidence type="ECO:0000256" key="2">
    <source>
        <dbReference type="ARBA" id="ARBA00007441"/>
    </source>
</evidence>
<dbReference type="CDD" id="cd00609">
    <property type="entry name" value="AAT_like"/>
    <property type="match status" value="1"/>
</dbReference>
<accession>A0A7H1PRI1</accession>
<evidence type="ECO:0000256" key="4">
    <source>
        <dbReference type="ARBA" id="ARBA00022679"/>
    </source>
</evidence>
<proteinExistence type="inferred from homology"/>
<dbReference type="GO" id="GO:0030170">
    <property type="term" value="F:pyridoxal phosphate binding"/>
    <property type="evidence" value="ECO:0007669"/>
    <property type="project" value="InterPro"/>
</dbReference>
<dbReference type="InterPro" id="IPR015421">
    <property type="entry name" value="PyrdxlP-dep_Trfase_major"/>
</dbReference>
<dbReference type="RefSeq" id="WP_037652225.1">
    <property type="nucleotide sequence ID" value="NZ_JBEZCJ010000004.1"/>
</dbReference>
<dbReference type="InterPro" id="IPR004839">
    <property type="entry name" value="Aminotransferase_I/II_large"/>
</dbReference>
<keyword evidence="5" id="KW-0663">Pyridoxal phosphate</keyword>
<name>A0A7H1PRI1_9ACTN</name>
<dbReference type="PANTHER" id="PTHR46383:SF1">
    <property type="entry name" value="ASPARTATE AMINOTRANSFERASE"/>
    <property type="match status" value="1"/>
</dbReference>
<evidence type="ECO:0000256" key="5">
    <source>
        <dbReference type="ARBA" id="ARBA00022898"/>
    </source>
</evidence>